<dbReference type="PANTHER" id="PTHR24379">
    <property type="entry name" value="KRAB AND ZINC FINGER DOMAIN-CONTAINING"/>
    <property type="match status" value="1"/>
</dbReference>
<proteinExistence type="predicted"/>
<dbReference type="FunFam" id="3.30.160.60:FF:000038">
    <property type="entry name" value="Zinc finger protein 624"/>
    <property type="match status" value="1"/>
</dbReference>
<feature type="binding site" evidence="6">
    <location>
        <position position="58"/>
    </location>
    <ligand>
        <name>Zn(2+)</name>
        <dbReference type="ChEBI" id="CHEBI:29105"/>
    </ligand>
</feature>
<organism evidence="9">
    <name type="scientific">Culex pipiens</name>
    <name type="common">House mosquito</name>
    <dbReference type="NCBI Taxonomy" id="7175"/>
    <lineage>
        <taxon>Eukaryota</taxon>
        <taxon>Metazoa</taxon>
        <taxon>Ecdysozoa</taxon>
        <taxon>Arthropoda</taxon>
        <taxon>Hexapoda</taxon>
        <taxon>Insecta</taxon>
        <taxon>Pterygota</taxon>
        <taxon>Neoptera</taxon>
        <taxon>Endopterygota</taxon>
        <taxon>Diptera</taxon>
        <taxon>Nematocera</taxon>
        <taxon>Culicoidea</taxon>
        <taxon>Culicidae</taxon>
        <taxon>Culicinae</taxon>
        <taxon>Culicini</taxon>
        <taxon>Culex</taxon>
        <taxon>Culex</taxon>
    </lineage>
</organism>
<keyword evidence="3 5" id="KW-0863">Zinc-finger</keyword>
<feature type="domain" description="ZAD" evidence="8">
    <location>
        <begin position="93"/>
        <end position="170"/>
    </location>
</feature>
<keyword evidence="2" id="KW-0677">Repeat</keyword>
<keyword evidence="4 6" id="KW-0862">Zinc</keyword>
<dbReference type="PANTHER" id="PTHR24379:SF121">
    <property type="entry name" value="C2H2-TYPE DOMAIN-CONTAINING PROTEIN"/>
    <property type="match status" value="1"/>
</dbReference>
<dbReference type="SUPFAM" id="SSF57716">
    <property type="entry name" value="Glucocorticoid receptor-like (DNA-binding domain)"/>
    <property type="match status" value="1"/>
</dbReference>
<dbReference type="SMART" id="SM00868">
    <property type="entry name" value="zf-AD"/>
    <property type="match status" value="2"/>
</dbReference>
<reference evidence="9" key="1">
    <citation type="submission" date="2021-05" db="EMBL/GenBank/DDBJ databases">
        <authorList>
            <person name="Alioto T."/>
            <person name="Alioto T."/>
            <person name="Gomez Garrido J."/>
        </authorList>
    </citation>
    <scope>NUCLEOTIDE SEQUENCE</scope>
</reference>
<accession>A0A8D8BPL9</accession>
<feature type="binding site" evidence="6">
    <location>
        <position position="143"/>
    </location>
    <ligand>
        <name>Zn(2+)</name>
        <dbReference type="ChEBI" id="CHEBI:29105"/>
    </ligand>
</feature>
<dbReference type="InterPro" id="IPR012934">
    <property type="entry name" value="Znf_AD"/>
</dbReference>
<evidence type="ECO:0000256" key="3">
    <source>
        <dbReference type="ARBA" id="ARBA00022771"/>
    </source>
</evidence>
<feature type="binding site" evidence="6">
    <location>
        <position position="146"/>
    </location>
    <ligand>
        <name>Zn(2+)</name>
        <dbReference type="ChEBI" id="CHEBI:29105"/>
    </ligand>
</feature>
<dbReference type="Pfam" id="PF00096">
    <property type="entry name" value="zf-C2H2"/>
    <property type="match status" value="1"/>
</dbReference>
<evidence type="ECO:0000259" key="7">
    <source>
        <dbReference type="PROSITE" id="PS50157"/>
    </source>
</evidence>
<dbReference type="Pfam" id="PF07776">
    <property type="entry name" value="zf-AD"/>
    <property type="match status" value="2"/>
</dbReference>
<dbReference type="SUPFAM" id="SSF57667">
    <property type="entry name" value="beta-beta-alpha zinc fingers"/>
    <property type="match status" value="4"/>
</dbReference>
<dbReference type="GO" id="GO:0005634">
    <property type="term" value="C:nucleus"/>
    <property type="evidence" value="ECO:0007669"/>
    <property type="project" value="InterPro"/>
</dbReference>
<protein>
    <submittedName>
        <fullName evidence="9">Zinc finger protein 90</fullName>
    </submittedName>
</protein>
<evidence type="ECO:0000256" key="6">
    <source>
        <dbReference type="PROSITE-ProRule" id="PRU01263"/>
    </source>
</evidence>
<evidence type="ECO:0000256" key="4">
    <source>
        <dbReference type="ARBA" id="ARBA00022833"/>
    </source>
</evidence>
<keyword evidence="1 6" id="KW-0479">Metal-binding</keyword>
<sequence length="1036" mass="118088">MEDLCRICRSAEVDELISVSCTVASQNRTVGEMIIAVMGLRFSLTQYDRMHQVPGQLCDRCLARLNRAYAIWKRCRFASGLARCKKGEEDGYFRCRICASSDADELISVTYVCKAWNVQIVTMVYELTAMRYKEGDGLPAYVCAECLKSLGVAYEFRRDALESAKAFEGASIDGYPWQAMQFQVDKPERLVVDLASEAQLDMKGGVYCSVCRAGVSVEELEKTCAGCMLEFSNYDAIVGKMANYGKLEIKTEEGMDDGPAYESVDEAEVDDQSKAIEDDLSELVQFKQEDSPLESSDEAYLPKTMKPLPKTNFRIENTVESVCCVMGCVWTGSQGELLWHRKHLHSDLAKLKSESQLMCRYCDKSFPSLGQLNKHCDRKRSIFKCLFSECTFTATNMGGIVLHYAKHGSDKPAIGPPVIEADQAEKHIATEHITEYACCVTDCHQSGTMDQIQSHFNRIHPDGMECRDGSYYCQHCKRTFQDTDTLRHHFQRESTMYKCTIDGCCLSSKVKQILINHCTGPHQKVFKIKPVNTLRPKVTPRPDLKCFKVVGCVDDCIDVLSRKGEWCCTCHKLFASEDYLRQHRDTSHPVQPPSMFEDQHPFQCMQCNAGFSDANALTEHVAKNSQQNHYYCRGCKYILWEGRELVKHRYLVHGQPADGEDDEAGRLYDEEPMGPFRCCGCTLIFYSEAELIEHRQLQHATVESVATSFQFQCEHCHRVFDKLTLFREHQDRFRNLLYRCKIADCNFRSEKRLTIKEHVSPFVSHNRVPPPANVKLFQCCVDGCFFDDASYWVVTKHVVASHPEVRAANAGQFQGSKFSCQACGMGFEVKTARDYHVRRRRDQQQMACDQCPRVFGGKIALSAHKIRYHGNAARKANERSICNICGKQVSVYNMRAHLDVHNDVRRWRCTECPAAFNYKTLLQKHAFSHSGLNTAVCRYGCGKAYRQTTDRNRHEKLVHQSDQPLPYACTECGASFVRDRDLRIHSRKHTGLKLFPCERCGASFDLLREIESHREECVGEQLEPDMGYVEEYVVAD</sequence>
<evidence type="ECO:0000259" key="8">
    <source>
        <dbReference type="PROSITE" id="PS51915"/>
    </source>
</evidence>
<dbReference type="GO" id="GO:0008270">
    <property type="term" value="F:zinc ion binding"/>
    <property type="evidence" value="ECO:0007669"/>
    <property type="project" value="UniProtKB-UniRule"/>
</dbReference>
<dbReference type="PROSITE" id="PS00028">
    <property type="entry name" value="ZINC_FINGER_C2H2_1"/>
    <property type="match status" value="7"/>
</dbReference>
<dbReference type="PROSITE" id="PS50157">
    <property type="entry name" value="ZINC_FINGER_C2H2_2"/>
    <property type="match status" value="5"/>
</dbReference>
<feature type="binding site" evidence="6">
    <location>
        <position position="95"/>
    </location>
    <ligand>
        <name>Zn(2+)</name>
        <dbReference type="ChEBI" id="CHEBI:29105"/>
    </ligand>
</feature>
<name>A0A8D8BPL9_CULPI</name>
<feature type="binding site" evidence="6">
    <location>
        <position position="8"/>
    </location>
    <ligand>
        <name>Zn(2+)</name>
        <dbReference type="ChEBI" id="CHEBI:29105"/>
    </ligand>
</feature>
<feature type="domain" description="C2H2-type" evidence="7">
    <location>
        <begin position="907"/>
        <end position="934"/>
    </location>
</feature>
<feature type="domain" description="C2H2-type" evidence="7">
    <location>
        <begin position="565"/>
        <end position="593"/>
    </location>
</feature>
<feature type="domain" description="C2H2-type" evidence="7">
    <location>
        <begin position="967"/>
        <end position="994"/>
    </location>
</feature>
<feature type="domain" description="ZAD" evidence="8">
    <location>
        <begin position="3"/>
        <end position="85"/>
    </location>
</feature>
<dbReference type="InterPro" id="IPR036236">
    <property type="entry name" value="Znf_C2H2_sf"/>
</dbReference>
<feature type="domain" description="C2H2-type" evidence="7">
    <location>
        <begin position="935"/>
        <end position="964"/>
    </location>
</feature>
<dbReference type="Gene3D" id="3.30.160.60">
    <property type="entry name" value="Classic Zinc Finger"/>
    <property type="match status" value="4"/>
</dbReference>
<dbReference type="AlphaFoldDB" id="A0A8D8BPL9"/>
<feature type="binding site" evidence="6">
    <location>
        <position position="61"/>
    </location>
    <ligand>
        <name>Zn(2+)</name>
        <dbReference type="ChEBI" id="CHEBI:29105"/>
    </ligand>
</feature>
<feature type="binding site" evidence="6">
    <location>
        <position position="98"/>
    </location>
    <ligand>
        <name>Zn(2+)</name>
        <dbReference type="ChEBI" id="CHEBI:29105"/>
    </ligand>
</feature>
<feature type="domain" description="C2H2-type" evidence="7">
    <location>
        <begin position="602"/>
        <end position="629"/>
    </location>
</feature>
<dbReference type="Gene3D" id="3.40.1800.20">
    <property type="match status" value="1"/>
</dbReference>
<evidence type="ECO:0000256" key="1">
    <source>
        <dbReference type="ARBA" id="ARBA00022723"/>
    </source>
</evidence>
<evidence type="ECO:0000256" key="5">
    <source>
        <dbReference type="PROSITE-ProRule" id="PRU00042"/>
    </source>
</evidence>
<dbReference type="InterPro" id="IPR013087">
    <property type="entry name" value="Znf_C2H2_type"/>
</dbReference>
<dbReference type="PROSITE" id="PS51915">
    <property type="entry name" value="ZAD"/>
    <property type="match status" value="2"/>
</dbReference>
<feature type="binding site" evidence="6">
    <location>
        <position position="5"/>
    </location>
    <ligand>
        <name>Zn(2+)</name>
        <dbReference type="ChEBI" id="CHEBI:29105"/>
    </ligand>
</feature>
<dbReference type="EMBL" id="HBUE01076755">
    <property type="protein sequence ID" value="CAG6475506.1"/>
    <property type="molecule type" value="Transcribed_RNA"/>
</dbReference>
<dbReference type="SMART" id="SM00355">
    <property type="entry name" value="ZnF_C2H2"/>
    <property type="match status" value="20"/>
</dbReference>
<evidence type="ECO:0000256" key="2">
    <source>
        <dbReference type="ARBA" id="ARBA00022737"/>
    </source>
</evidence>
<evidence type="ECO:0000313" key="9">
    <source>
        <dbReference type="EMBL" id="CAG6475506.1"/>
    </source>
</evidence>